<dbReference type="Pfam" id="PF25795">
    <property type="entry name" value="TPR_XPO7"/>
    <property type="match status" value="1"/>
</dbReference>
<reference evidence="9 10" key="1">
    <citation type="journal article" date="2005" name="Science">
        <title>Genome sequence of Theileria parva, a bovine pathogen that transforms lymphocytes.</title>
        <authorList>
            <person name="Gardner M.J."/>
            <person name="Bishop R."/>
            <person name="Shah T."/>
            <person name="de Villiers E.P."/>
            <person name="Carlton J.M."/>
            <person name="Hall N."/>
            <person name="Ren Q."/>
            <person name="Paulsen I.T."/>
            <person name="Pain A."/>
            <person name="Berriman M."/>
            <person name="Wilson R.J.M."/>
            <person name="Sato S."/>
            <person name="Ralph S.A."/>
            <person name="Mann D.J."/>
            <person name="Xiong Z."/>
            <person name="Shallom S.J."/>
            <person name="Weidman J."/>
            <person name="Jiang L."/>
            <person name="Lynn J."/>
            <person name="Weaver B."/>
            <person name="Shoaibi A."/>
            <person name="Domingo A.R."/>
            <person name="Wasawo D."/>
            <person name="Crabtree J."/>
            <person name="Wortman J.R."/>
            <person name="Haas B."/>
            <person name="Angiuoli S.V."/>
            <person name="Creasy T.H."/>
            <person name="Lu C."/>
            <person name="Suh B."/>
            <person name="Silva J.C."/>
            <person name="Utterback T.R."/>
            <person name="Feldblyum T.V."/>
            <person name="Pertea M."/>
            <person name="Allen J."/>
            <person name="Nierman W.C."/>
            <person name="Taracha E.L.N."/>
            <person name="Salzberg S.L."/>
            <person name="White O.R."/>
            <person name="Fitzhugh H.A."/>
            <person name="Morzaria S."/>
            <person name="Venter J.C."/>
            <person name="Fraser C.M."/>
            <person name="Nene V."/>
        </authorList>
    </citation>
    <scope>NUCLEOTIDE SEQUENCE [LARGE SCALE GENOMIC DNA]</scope>
    <source>
        <strain evidence="9 10">Muguga</strain>
    </source>
</reference>
<evidence type="ECO:0000256" key="5">
    <source>
        <dbReference type="ARBA" id="ARBA00022490"/>
    </source>
</evidence>
<keyword evidence="7" id="KW-0539">Nucleus</keyword>
<dbReference type="Pfam" id="PF03810">
    <property type="entry name" value="IBN_N"/>
    <property type="match status" value="1"/>
</dbReference>
<evidence type="ECO:0000313" key="9">
    <source>
        <dbReference type="EMBL" id="EAN31715.1"/>
    </source>
</evidence>
<evidence type="ECO:0000256" key="1">
    <source>
        <dbReference type="ARBA" id="ARBA00004123"/>
    </source>
</evidence>
<dbReference type="KEGG" id="tpv:TP04_0363"/>
<dbReference type="GO" id="GO:0006611">
    <property type="term" value="P:protein export from nucleus"/>
    <property type="evidence" value="ECO:0007669"/>
    <property type="project" value="TreeGrafter"/>
</dbReference>
<evidence type="ECO:0000259" key="8">
    <source>
        <dbReference type="PROSITE" id="PS50166"/>
    </source>
</evidence>
<dbReference type="InterPro" id="IPR044189">
    <property type="entry name" value="XPO4/7-like"/>
</dbReference>
<dbReference type="InterPro" id="IPR011989">
    <property type="entry name" value="ARM-like"/>
</dbReference>
<dbReference type="GO" id="GO:0005049">
    <property type="term" value="F:nuclear export signal receptor activity"/>
    <property type="evidence" value="ECO:0007669"/>
    <property type="project" value="InterPro"/>
</dbReference>
<comment type="subcellular location">
    <subcellularLocation>
        <location evidence="2">Cytoplasm</location>
    </subcellularLocation>
    <subcellularLocation>
        <location evidence="1">Nucleus</location>
    </subcellularLocation>
</comment>
<evidence type="ECO:0000313" key="10">
    <source>
        <dbReference type="Proteomes" id="UP000001949"/>
    </source>
</evidence>
<name>Q4N2I6_THEPA</name>
<evidence type="ECO:0000256" key="6">
    <source>
        <dbReference type="ARBA" id="ARBA00022927"/>
    </source>
</evidence>
<dbReference type="GO" id="GO:0031267">
    <property type="term" value="F:small GTPase binding"/>
    <property type="evidence" value="ECO:0007669"/>
    <property type="project" value="InterPro"/>
</dbReference>
<evidence type="ECO:0000256" key="2">
    <source>
        <dbReference type="ARBA" id="ARBA00004496"/>
    </source>
</evidence>
<dbReference type="eggNOG" id="KOG1410">
    <property type="taxonomic scope" value="Eukaryota"/>
</dbReference>
<keyword evidence="10" id="KW-1185">Reference proteome</keyword>
<organism evidence="9 10">
    <name type="scientific">Theileria parva</name>
    <name type="common">East coast fever infection agent</name>
    <dbReference type="NCBI Taxonomy" id="5875"/>
    <lineage>
        <taxon>Eukaryota</taxon>
        <taxon>Sar</taxon>
        <taxon>Alveolata</taxon>
        <taxon>Apicomplexa</taxon>
        <taxon>Aconoidasida</taxon>
        <taxon>Piroplasmida</taxon>
        <taxon>Theileriidae</taxon>
        <taxon>Theileria</taxon>
    </lineage>
</organism>
<sequence>MADLKQLEMLCQALYGAQQVHQNEAHKVLMPLLRDVQKIPVLYEILANSTNLQALLFASSGLVTLFTNHWSQVTDQSKNEMREFLLNYLYNRGPEMLKVAPEVLRQFIHLYSRIVKLGWLEEMNNQQLLTHVSQFLSATTQHWIIGLNIYTDLTQEMQPQMGKFIAKFRRAALNFKETVLQDIFTVTVQTLEQFNKGTVVVTDSKEESQLLYQVLQLCYNCLSFDFMATMPDDTSEEQATVMIPQGWDMLRTDEIPKLLFQLYQKAFTKNASSTPNNGGYYNPEDKYMKSAVLCLKCLVVLAALRKSFFNNENEALGHINCFMLGSLEIIRTKMGLTDDDCYHELCRLLGKINASNQLSQLLQSNVFPIWSEQIHAFTMEALANWTRLTNSKHYLLGVWSHMIVPLAYMKGKAPTVLETNILQITLEFLNTRLKMAQVLVTKPDEFDFENPLDDDILRNEQSELFSKLCRNQYRVVLNHVLELYTSLNNNLNNEDLSVVQEKLAWLVLFSGSMLNGSSSLRLVGEYNNSSVCIQTLNIELVGKVFQNMINSDKMAENVRLELSYLSFLGHFRKFYISEHTKGTISGDNKERFSQLPNLPPGVDGSQYLLNRMIEKVFYNLQNRTSDERVVKKTLQFFSDLSSGIDIVHYADRSPHLIISARLILQCDTLRFALLNHHDPSFKFLFNPSYGRYRTIYYSILTKLLLLEITDEQDANEKFNIYMQYHNNLIDQMSTFFSANSPTVGLTSNLELKGVIVGFMRDLRGICKSCLTVESYQLFFNWIINTPKQINNCRFNVLKLVCEVFYNDYEVMLPLIKFLAELLDNKGRRITFDKTSANGLLLFKESSYIVIYYGLKLLDQLNALKSSNLTTMTATMGGSLSCNENEIYKKYYKSISYCLLVLVHTLGGDYISFGVFDIYGDNTLDQVLNLSFRLILAIPLNDLQFYPKTMHPVYSFLDLSTKLFIDHLLNLDSPNVSRLVNIGVDGLCSYDSNISLSSASLLDNFVTYLFNNKNKEPVVKFLSVENNVLVKCMVLMFNLLTRGDSNSAWSISRPLLGLILLNKAEFQKIPHSYMSNLSQQKGEKLMKCFNNLMLGIEDVLTPENKDLFTKNVYLFSQEVKLSFI</sequence>
<dbReference type="PANTHER" id="PTHR12596">
    <property type="entry name" value="EXPORTIN 4,7-RELATED"/>
    <property type="match status" value="1"/>
</dbReference>
<dbReference type="OMA" id="DCFHELC"/>
<dbReference type="VEuPathDB" id="PiroplasmaDB:TpMuguga_04g00363"/>
<feature type="domain" description="Importin N-terminal" evidence="8">
    <location>
        <begin position="25"/>
        <end position="91"/>
    </location>
</feature>
<keyword evidence="5" id="KW-0963">Cytoplasm</keyword>
<dbReference type="STRING" id="5875.Q4N2I6"/>
<dbReference type="PANTHER" id="PTHR12596:SF2">
    <property type="entry name" value="EXPORTIN-7 ISOFORM X1"/>
    <property type="match status" value="1"/>
</dbReference>
<dbReference type="GO" id="GO:0005643">
    <property type="term" value="C:nuclear pore"/>
    <property type="evidence" value="ECO:0007669"/>
    <property type="project" value="TreeGrafter"/>
</dbReference>
<evidence type="ECO:0000256" key="7">
    <source>
        <dbReference type="ARBA" id="ARBA00023242"/>
    </source>
</evidence>
<proteinExistence type="inferred from homology"/>
<keyword evidence="4" id="KW-0813">Transport</keyword>
<dbReference type="InParanoid" id="Q4N2I6"/>
<dbReference type="SUPFAM" id="SSF48371">
    <property type="entry name" value="ARM repeat"/>
    <property type="match status" value="1"/>
</dbReference>
<dbReference type="InterPro" id="IPR057947">
    <property type="entry name" value="TPR_XPO7/RBP17"/>
</dbReference>
<accession>Q4N2I6</accession>
<comment type="caution">
    <text evidence="9">The sequence shown here is derived from an EMBL/GenBank/DDBJ whole genome shotgun (WGS) entry which is preliminary data.</text>
</comment>
<comment type="similarity">
    <text evidence="3">Belongs to the exportin family.</text>
</comment>
<dbReference type="Gene3D" id="1.25.10.10">
    <property type="entry name" value="Leucine-rich Repeat Variant"/>
    <property type="match status" value="2"/>
</dbReference>
<dbReference type="InterPro" id="IPR001494">
    <property type="entry name" value="Importin-beta_N"/>
</dbReference>
<evidence type="ECO:0000256" key="4">
    <source>
        <dbReference type="ARBA" id="ARBA00022448"/>
    </source>
</evidence>
<dbReference type="GeneID" id="3501047"/>
<dbReference type="Proteomes" id="UP000001949">
    <property type="component" value="Unassembled WGS sequence"/>
</dbReference>
<dbReference type="AlphaFoldDB" id="Q4N2I6"/>
<dbReference type="FunCoup" id="Q4N2I6">
    <property type="interactions" value="255"/>
</dbReference>
<dbReference type="EMBL" id="AAGK01000004">
    <property type="protein sequence ID" value="EAN31715.1"/>
    <property type="molecule type" value="Genomic_DNA"/>
</dbReference>
<dbReference type="PROSITE" id="PS50166">
    <property type="entry name" value="IMPORTIN_B_NT"/>
    <property type="match status" value="1"/>
</dbReference>
<keyword evidence="6" id="KW-0653">Protein transport</keyword>
<dbReference type="InterPro" id="IPR016024">
    <property type="entry name" value="ARM-type_fold"/>
</dbReference>
<protein>
    <recommendedName>
        <fullName evidence="8">Importin N-terminal domain-containing protein</fullName>
    </recommendedName>
</protein>
<evidence type="ECO:0000256" key="3">
    <source>
        <dbReference type="ARBA" id="ARBA00009466"/>
    </source>
</evidence>
<gene>
    <name evidence="9" type="ordered locus">TP04_0363</name>
</gene>
<dbReference type="GO" id="GO:0005737">
    <property type="term" value="C:cytoplasm"/>
    <property type="evidence" value="ECO:0007669"/>
    <property type="project" value="UniProtKB-SubCell"/>
</dbReference>